<feature type="region of interest" description="Disordered" evidence="2">
    <location>
        <begin position="1768"/>
        <end position="1806"/>
    </location>
</feature>
<keyword evidence="1" id="KW-0175">Coiled coil</keyword>
<feature type="region of interest" description="Disordered" evidence="2">
    <location>
        <begin position="1391"/>
        <end position="1413"/>
    </location>
</feature>
<feature type="domain" description="Reverse transcriptase" evidence="3">
    <location>
        <begin position="970"/>
        <end position="1180"/>
    </location>
</feature>
<protein>
    <recommendedName>
        <fullName evidence="3">Reverse transcriptase domain-containing protein</fullName>
    </recommendedName>
</protein>
<evidence type="ECO:0000313" key="4">
    <source>
        <dbReference type="EMBL" id="CAK0842190.1"/>
    </source>
</evidence>
<evidence type="ECO:0000256" key="2">
    <source>
        <dbReference type="SAM" id="MobiDB-lite"/>
    </source>
</evidence>
<dbReference type="Proteomes" id="UP001189429">
    <property type="component" value="Unassembled WGS sequence"/>
</dbReference>
<feature type="compositionally biased region" description="Basic and acidic residues" evidence="2">
    <location>
        <begin position="1391"/>
        <end position="1400"/>
    </location>
</feature>
<dbReference type="PANTHER" id="PTHR19446">
    <property type="entry name" value="REVERSE TRANSCRIPTASES"/>
    <property type="match status" value="1"/>
</dbReference>
<feature type="compositionally biased region" description="Low complexity" evidence="2">
    <location>
        <begin position="1672"/>
        <end position="1688"/>
    </location>
</feature>
<feature type="coiled-coil region" evidence="1">
    <location>
        <begin position="198"/>
        <end position="232"/>
    </location>
</feature>
<gene>
    <name evidence="4" type="ORF">PCOR1329_LOCUS37175</name>
</gene>
<dbReference type="InterPro" id="IPR036691">
    <property type="entry name" value="Endo/exonu/phosph_ase_sf"/>
</dbReference>
<proteinExistence type="predicted"/>
<feature type="region of interest" description="Disordered" evidence="2">
    <location>
        <begin position="1576"/>
        <end position="1714"/>
    </location>
</feature>
<dbReference type="SUPFAM" id="SSF47819">
    <property type="entry name" value="HRDC-like"/>
    <property type="match status" value="1"/>
</dbReference>
<name>A0ABN9TAC6_9DINO</name>
<comment type="caution">
    <text evidence="4">The sequence shown here is derived from an EMBL/GenBank/DDBJ whole genome shotgun (WGS) entry which is preliminary data.</text>
</comment>
<sequence length="1895" mass="207004">MSSTLKDFAAVAFRSGRIPCREESRGRVGGTPVVRRDPCRGESRYSAGVAPVVRVHPVHVISMRDWSKSSSTAPSSREWSKPSSTQLLGDFGEQASSAREWRLIVELLLLVALLLISNPLVLERVVLANDNLMQSTSTTTELVDPMDAVNAAIAASQDFLTAQLDSKLATIKAVIVGEFATQLKGPLGAVVGQQQQQNAQFTGQIQSLQATSSKLEAEQAEMRTQISEMRQRLYMQEAHIPIKDYENLIEWDRPADTSIIVGTAAENFTLDDFKASIQPIIDRCEFGADEWEAVGKSPARRFIIQFSGDANASARRVRSVYGKLKGAGGEWLNTVVNSVHGQRTRLFFGLDRSGKTARREFQTKKLTQFCKTQHDTKRWRGDRQQGIIFCNNLPILFISVGATKDEPTKLLFNYQGCLTHGINREDVRAKFEQFFQTSLDPLKRKKKVNHMLQVLNSTSLLALQEVHGSGSELAHALRLGHKTAAIFTSILVRGTGGVAIVLPGLSQDEAADSDRFRHATPVPGRVQRLQIKSDLTGAPEGALPSMVVIYNVHNFQLAQDQVQRTVGSIRAELSIAEQQPERIAVMVMGDFNFMDEAPLEMKAPLVNKGLPRLRNVHPEHQLLWEQALGDLVEVDPELPALYTGHPQQCTHIDKIYGISDHAPVHLRLSARAREDRESQPIPQCIFERPLFAKYLDLLVSHADLDSYTPFVRLQEVKRLIREAARPSRNDLTDMHAPCSAAALTTCRAISRAVWRNDWQSARTLKARTELGDQFLDISDPSNITLIEPGTFRRVFEQRQKSHQDQRTEALLQEETAAGTRGKLWAPTGKTLKLKATEVMHDHSSTESPAAMIEELRRQWPPVFQAKPSHLRHVKSYLEKHIVPYDCTDMDIPTLGKMKRLISRLNNPAPGPDGIPYMAWKRTPLSAQLMLDVTVEIMQGYPAPLTLNDSLMTFTPKGSEPADELGATRMAKATRPLSLQNTDCKIVAAMGNELRKPIVAKGAHKAQKGFLPQRRFIEHVVAMDAQARIVATQSDPVEKDPLLVLYDFGDAFPSMCRVWLNNALEFAGFPLGIRNMVDAIYLLPAAFTNLGGALEVFCALASGILQGCPWSGTLWAVGMDPLIRDMHSRTRCFKGAVIGVCADDVGSVMPALKMLRPMFGVFNAAELLARLVLKTMKCKIIPLADSFSPAVVDRVRAKIEALVPKWSGMKITDMAEYLGVLMGPSVDNLKRGQKVVEGWQRATNMIADVSAPTSTSLMLCNQRAVTKISYLSQLFLWPPKMKRKAVSLELSNRAALMRGATDSVKNWPHWAAKLKETAAKALPLSDLAMGMHAPSHWRSPPIALTLEEAAGGFPNDPNKQMTSVCSQDFIKGTNKLDGDPLASSIEELKKFDGGEGWRRENAAAGPAADSRPQDATWARTLRSEADLRGKPRQARPQVDLCPLTNQEVSVVVKRELEFLKKDISTAERERRLATVDPAIRSDMETLRRREESATNISRHFEQCYPMVQRCEEACLSAFLAGISRFPVSDAEVVQILNLAPCDPVLFSGVLSDCYVRFTDEQIDYLCDLLEDVLPSPRPDPAAAPRLALTDPPPPGPPAERALPEAAPAAAAPEPLPAALAEVPPRPGEPPAAEAAAEPKRRAPRRQSGQAAREAPARDRAPARGRGRGRGRGVQEAAAGEADPPAAAEPPAKRGRLGKAKQLPEDGGGGPPAGLAGLAGARGTVRGVWHGLAADDDAAAVAATGRAEAEAAAGSGAELGDLAAAGAAEGAPAASVNAQPQRRRRPTTHGGVREPLREPRRTRRARRRHSLTCTCLAGGRAAAARGKHLAALFAPRVTAPLLPPAPPPSCSASRCPCRAHSPACALASVITVSLHPSLEDVRIHRCRNHATSPCASL</sequence>
<dbReference type="InterPro" id="IPR010997">
    <property type="entry name" value="HRDC-like_sf"/>
</dbReference>
<dbReference type="SUPFAM" id="SSF56219">
    <property type="entry name" value="DNase I-like"/>
    <property type="match status" value="1"/>
</dbReference>
<dbReference type="InterPro" id="IPR038324">
    <property type="entry name" value="Rpb4/RPC9_sf"/>
</dbReference>
<evidence type="ECO:0000259" key="3">
    <source>
        <dbReference type="Pfam" id="PF00078"/>
    </source>
</evidence>
<dbReference type="EMBL" id="CAUYUJ010014511">
    <property type="protein sequence ID" value="CAK0842190.1"/>
    <property type="molecule type" value="Genomic_DNA"/>
</dbReference>
<feature type="compositionally biased region" description="Low complexity" evidence="2">
    <location>
        <begin position="1597"/>
        <end position="1621"/>
    </location>
</feature>
<dbReference type="InterPro" id="IPR000477">
    <property type="entry name" value="RT_dom"/>
</dbReference>
<feature type="coiled-coil region" evidence="1">
    <location>
        <begin position="1448"/>
        <end position="1475"/>
    </location>
</feature>
<evidence type="ECO:0000313" key="5">
    <source>
        <dbReference type="Proteomes" id="UP001189429"/>
    </source>
</evidence>
<reference evidence="4" key="1">
    <citation type="submission" date="2023-10" db="EMBL/GenBank/DDBJ databases">
        <authorList>
            <person name="Chen Y."/>
            <person name="Shah S."/>
            <person name="Dougan E. K."/>
            <person name="Thang M."/>
            <person name="Chan C."/>
        </authorList>
    </citation>
    <scope>NUCLEOTIDE SEQUENCE [LARGE SCALE GENOMIC DNA]</scope>
</reference>
<dbReference type="Pfam" id="PF00078">
    <property type="entry name" value="RVT_1"/>
    <property type="match status" value="1"/>
</dbReference>
<dbReference type="Gene3D" id="1.20.1250.40">
    <property type="match status" value="1"/>
</dbReference>
<dbReference type="Gene3D" id="3.60.10.10">
    <property type="entry name" value="Endonuclease/exonuclease/phosphatase"/>
    <property type="match status" value="1"/>
</dbReference>
<evidence type="ECO:0000256" key="1">
    <source>
        <dbReference type="SAM" id="Coils"/>
    </source>
</evidence>
<organism evidence="4 5">
    <name type="scientific">Prorocentrum cordatum</name>
    <dbReference type="NCBI Taxonomy" id="2364126"/>
    <lineage>
        <taxon>Eukaryota</taxon>
        <taxon>Sar</taxon>
        <taxon>Alveolata</taxon>
        <taxon>Dinophyceae</taxon>
        <taxon>Prorocentrales</taxon>
        <taxon>Prorocentraceae</taxon>
        <taxon>Prorocentrum</taxon>
    </lineage>
</organism>
<keyword evidence="5" id="KW-1185">Reference proteome</keyword>
<accession>A0ABN9TAC6</accession>